<dbReference type="Pfam" id="PF13392">
    <property type="entry name" value="HNH_3"/>
    <property type="match status" value="1"/>
</dbReference>
<sequence length="152" mass="17631">MIEYDVLKQLIKYVPETGKFYEWRQVTNELTEPEMKWVESKPVRSALGKKVIEVNSLVFEPDKLAFYYQTGRYPAVNKVIHLNGDVTDNRWSNLKLDGGFKYGDVYKDEAANKYVAFIKVNEVRAHLGMFYTKEAAEKELSRSLAKLALLNK</sequence>
<organism evidence="2 3">
    <name type="scientific">Pseudaminobacter soli</name>
    <name type="common">ex Zhang et al. 2022</name>
    <dbReference type="NCBI Taxonomy" id="2831468"/>
    <lineage>
        <taxon>Bacteria</taxon>
        <taxon>Pseudomonadati</taxon>
        <taxon>Pseudomonadota</taxon>
        <taxon>Alphaproteobacteria</taxon>
        <taxon>Hyphomicrobiales</taxon>
        <taxon>Phyllobacteriaceae</taxon>
        <taxon>Pseudaminobacter</taxon>
    </lineage>
</organism>
<evidence type="ECO:0000313" key="2">
    <source>
        <dbReference type="EMBL" id="MBS3650016.1"/>
    </source>
</evidence>
<dbReference type="RefSeq" id="WP_188255584.1">
    <property type="nucleotide sequence ID" value="NZ_JABVCF010000008.1"/>
</dbReference>
<dbReference type="EMBL" id="JAGWCR010000008">
    <property type="protein sequence ID" value="MBS3650016.1"/>
    <property type="molecule type" value="Genomic_DNA"/>
</dbReference>
<keyword evidence="3" id="KW-1185">Reference proteome</keyword>
<dbReference type="Proteomes" id="UP000680348">
    <property type="component" value="Unassembled WGS sequence"/>
</dbReference>
<gene>
    <name evidence="2" type="ORF">KEU06_15490</name>
</gene>
<evidence type="ECO:0000313" key="3">
    <source>
        <dbReference type="Proteomes" id="UP000680348"/>
    </source>
</evidence>
<feature type="domain" description="HNH nuclease" evidence="1">
    <location>
        <begin position="64"/>
        <end position="95"/>
    </location>
</feature>
<evidence type="ECO:0000259" key="1">
    <source>
        <dbReference type="Pfam" id="PF13392"/>
    </source>
</evidence>
<name>A0A942IA27_9HYPH</name>
<accession>A0A942IA27</accession>
<dbReference type="InterPro" id="IPR003615">
    <property type="entry name" value="HNH_nuc"/>
</dbReference>
<comment type="caution">
    <text evidence="2">The sequence shown here is derived from an EMBL/GenBank/DDBJ whole genome shotgun (WGS) entry which is preliminary data.</text>
</comment>
<reference evidence="2" key="1">
    <citation type="submission" date="2021-04" db="EMBL/GenBank/DDBJ databases">
        <title>Pseudaminobacter soli sp. nov., isolated from paddy soil contaminated by heavy metals.</title>
        <authorList>
            <person name="Zhang K."/>
        </authorList>
    </citation>
    <scope>NUCLEOTIDE SEQUENCE</scope>
    <source>
        <strain evidence="2">19-2017</strain>
    </source>
</reference>
<proteinExistence type="predicted"/>
<protein>
    <recommendedName>
        <fullName evidence="1">HNH nuclease domain-containing protein</fullName>
    </recommendedName>
</protein>
<dbReference type="AlphaFoldDB" id="A0A942IA27"/>